<dbReference type="Proteomes" id="UP000377595">
    <property type="component" value="Unassembled WGS sequence"/>
</dbReference>
<dbReference type="AlphaFoldDB" id="A0A5M3XRL6"/>
<proteinExistence type="predicted"/>
<evidence type="ECO:0000313" key="1">
    <source>
        <dbReference type="EMBL" id="GES23874.1"/>
    </source>
</evidence>
<gene>
    <name evidence="1" type="ORF">Aple_067730</name>
</gene>
<name>A0A5M3XRL6_9ACTN</name>
<comment type="caution">
    <text evidence="1">The sequence shown here is derived from an EMBL/GenBank/DDBJ whole genome shotgun (WGS) entry which is preliminary data.</text>
</comment>
<sequence>MITTETLADHLRTQARRRLDRVDPRDEGHNARLALALLDAACYVESLPTGDPLPALPEIEEVLRHWPWGEPSNLLQLLTKA</sequence>
<dbReference type="OrthoDB" id="3537448at2"/>
<accession>A0A5M3XRL6</accession>
<dbReference type="RefSeq" id="WP_155348735.1">
    <property type="nucleotide sequence ID" value="NZ_BAAAHM010000004.1"/>
</dbReference>
<organism evidence="1 2">
    <name type="scientific">Acrocarpospora pleiomorpha</name>
    <dbReference type="NCBI Taxonomy" id="90975"/>
    <lineage>
        <taxon>Bacteria</taxon>
        <taxon>Bacillati</taxon>
        <taxon>Actinomycetota</taxon>
        <taxon>Actinomycetes</taxon>
        <taxon>Streptosporangiales</taxon>
        <taxon>Streptosporangiaceae</taxon>
        <taxon>Acrocarpospora</taxon>
    </lineage>
</organism>
<evidence type="ECO:0000313" key="2">
    <source>
        <dbReference type="Proteomes" id="UP000377595"/>
    </source>
</evidence>
<protein>
    <submittedName>
        <fullName evidence="1">Uncharacterized protein</fullName>
    </submittedName>
</protein>
<dbReference type="EMBL" id="BLAF01000045">
    <property type="protein sequence ID" value="GES23874.1"/>
    <property type="molecule type" value="Genomic_DNA"/>
</dbReference>
<keyword evidence="2" id="KW-1185">Reference proteome</keyword>
<reference evidence="1 2" key="1">
    <citation type="submission" date="2019-10" db="EMBL/GenBank/DDBJ databases">
        <title>Whole genome shotgun sequence of Acrocarpospora pleiomorpha NBRC 16267.</title>
        <authorList>
            <person name="Ichikawa N."/>
            <person name="Kimura A."/>
            <person name="Kitahashi Y."/>
            <person name="Komaki H."/>
            <person name="Oguchi A."/>
        </authorList>
    </citation>
    <scope>NUCLEOTIDE SEQUENCE [LARGE SCALE GENOMIC DNA]</scope>
    <source>
        <strain evidence="1 2">NBRC 16267</strain>
    </source>
</reference>